<dbReference type="Pfam" id="PF08241">
    <property type="entry name" value="Methyltransf_11"/>
    <property type="match status" value="1"/>
</dbReference>
<dbReference type="Proteomes" id="UP001062901">
    <property type="component" value="Unassembled WGS sequence"/>
</dbReference>
<dbReference type="PANTHER" id="PTHR43036:SF2">
    <property type="entry name" value="OS04G0481300 PROTEIN"/>
    <property type="match status" value="1"/>
</dbReference>
<proteinExistence type="predicted"/>
<evidence type="ECO:0000313" key="2">
    <source>
        <dbReference type="EMBL" id="GBQ07381.1"/>
    </source>
</evidence>
<evidence type="ECO:0000313" key="3">
    <source>
        <dbReference type="Proteomes" id="UP001062901"/>
    </source>
</evidence>
<name>A0ABQ0NZN8_9PROT</name>
<dbReference type="InterPro" id="IPR013216">
    <property type="entry name" value="Methyltransf_11"/>
</dbReference>
<protein>
    <recommendedName>
        <fullName evidence="1">Methyltransferase type 11 domain-containing protein</fullName>
    </recommendedName>
</protein>
<dbReference type="SUPFAM" id="SSF53335">
    <property type="entry name" value="S-adenosyl-L-methionine-dependent methyltransferases"/>
    <property type="match status" value="1"/>
</dbReference>
<feature type="domain" description="Methyltransferase type 11" evidence="1">
    <location>
        <begin position="89"/>
        <end position="163"/>
    </location>
</feature>
<comment type="caution">
    <text evidence="2">The sequence shown here is derived from an EMBL/GenBank/DDBJ whole genome shotgun (WGS) entry which is preliminary data.</text>
</comment>
<organism evidence="2 3">
    <name type="scientific">Saccharibacter floricola DSM 15669</name>
    <dbReference type="NCBI Taxonomy" id="1123227"/>
    <lineage>
        <taxon>Bacteria</taxon>
        <taxon>Pseudomonadati</taxon>
        <taxon>Pseudomonadota</taxon>
        <taxon>Alphaproteobacteria</taxon>
        <taxon>Acetobacterales</taxon>
        <taxon>Acetobacteraceae</taxon>
        <taxon>Saccharibacter</taxon>
    </lineage>
</organism>
<dbReference type="Gene3D" id="3.40.50.150">
    <property type="entry name" value="Vaccinia Virus protein VP39"/>
    <property type="match status" value="1"/>
</dbReference>
<dbReference type="InterPro" id="IPR029063">
    <property type="entry name" value="SAM-dependent_MTases_sf"/>
</dbReference>
<gene>
    <name evidence="2" type="ORF">AA15669_1351</name>
</gene>
<dbReference type="PANTHER" id="PTHR43036">
    <property type="entry name" value="OSJNBB0011N17.9 PROTEIN"/>
    <property type="match status" value="1"/>
</dbReference>
<accession>A0ABQ0NZN8</accession>
<dbReference type="EMBL" id="BAQD01000026">
    <property type="protein sequence ID" value="GBQ07381.1"/>
    <property type="molecule type" value="Genomic_DNA"/>
</dbReference>
<keyword evidence="3" id="KW-1185">Reference proteome</keyword>
<sequence>MGGCPYDVTDKRDVRRLRRGKAVEGIHEKAFIQANNEPDDEFFSRQGLDSLMDMGARTAVTALYRTTLPVGGRTLDVMAGAMSHMPEDAVFQELIGLDVNQAALDANNVLSLATVQNLNTTPQLPFEDQSFDGVVMCDGLAYLTQPQVVFEEIYRVLKPNVPFIVSFSDRFLPEKAVAIWQALEPEDRVRFTSALMARTGFTDLDTGEVAPPEDLTAWKDTVRAVIGRRPAGQ</sequence>
<reference evidence="2" key="1">
    <citation type="submission" date="2013-04" db="EMBL/GenBank/DDBJ databases">
        <title>The genome sequencing project of 58 acetic acid bacteria.</title>
        <authorList>
            <person name="Okamoto-Kainuma A."/>
            <person name="Ishikawa M."/>
            <person name="Umino S."/>
            <person name="Koizumi Y."/>
            <person name="Shiwa Y."/>
            <person name="Yoshikawa H."/>
            <person name="Matsutani M."/>
            <person name="Matsushita K."/>
        </authorList>
    </citation>
    <scope>NUCLEOTIDE SEQUENCE</scope>
    <source>
        <strain evidence="2">DSM 15669</strain>
    </source>
</reference>
<evidence type="ECO:0000259" key="1">
    <source>
        <dbReference type="Pfam" id="PF08241"/>
    </source>
</evidence>